<accession>A0AAU7JEH9</accession>
<evidence type="ECO:0000313" key="2">
    <source>
        <dbReference type="EMBL" id="XBO38666.1"/>
    </source>
</evidence>
<feature type="region of interest" description="Disordered" evidence="1">
    <location>
        <begin position="1"/>
        <end position="56"/>
    </location>
</feature>
<reference evidence="2" key="1">
    <citation type="submission" date="2024-05" db="EMBL/GenBank/DDBJ databases">
        <authorList>
            <person name="Kim S."/>
            <person name="Heo J."/>
            <person name="Choi H."/>
            <person name="Choi Y."/>
            <person name="Kwon S.-W."/>
            <person name="Kim Y."/>
        </authorList>
    </citation>
    <scope>NUCLEOTIDE SEQUENCE</scope>
    <source>
        <strain evidence="2">KACC 23698</strain>
    </source>
</reference>
<proteinExistence type="predicted"/>
<protein>
    <submittedName>
        <fullName evidence="2">Uncharacterized protein</fullName>
    </submittedName>
</protein>
<organism evidence="2">
    <name type="scientific">Alsobacter sp. KACC 23698</name>
    <dbReference type="NCBI Taxonomy" id="3149229"/>
    <lineage>
        <taxon>Bacteria</taxon>
        <taxon>Pseudomonadati</taxon>
        <taxon>Pseudomonadota</taxon>
        <taxon>Alphaproteobacteria</taxon>
        <taxon>Hyphomicrobiales</taxon>
        <taxon>Alsobacteraceae</taxon>
        <taxon>Alsobacter</taxon>
    </lineage>
</organism>
<name>A0AAU7JEH9_9HYPH</name>
<dbReference type="AlphaFoldDB" id="A0AAU7JEH9"/>
<dbReference type="EMBL" id="CP157484">
    <property type="protein sequence ID" value="XBO38666.1"/>
    <property type="molecule type" value="Genomic_DNA"/>
</dbReference>
<dbReference type="RefSeq" id="WP_406855507.1">
    <property type="nucleotide sequence ID" value="NZ_CP157484.1"/>
</dbReference>
<evidence type="ECO:0000256" key="1">
    <source>
        <dbReference type="SAM" id="MobiDB-lite"/>
    </source>
</evidence>
<gene>
    <name evidence="2" type="ORF">ABEG18_23715</name>
</gene>
<sequence length="69" mass="7914">MSRRAPGGPVRRRKFKVRMPGATAQKPEQPDAPSHPADEAEDEERAANYLEEEAQRPFTPEVYLIKRPR</sequence>